<keyword evidence="1" id="KW-1133">Transmembrane helix</keyword>
<sequence>MLAAEAGLGLWQSLGIFSVLLCNLVFYFRLESVMSVGVAMRLRIVLWMVATPSVMVAFPFRSDTLESPASFLLDFGLSWFGLALVADVVRALSVDSSLKPVFFVGVLR</sequence>
<keyword evidence="3" id="KW-1185">Reference proteome</keyword>
<dbReference type="Proteomes" id="UP000886520">
    <property type="component" value="Chromosome 3"/>
</dbReference>
<proteinExistence type="predicted"/>
<name>A0A9D4VC04_ADICA</name>
<feature type="transmembrane region" description="Helical" evidence="1">
    <location>
        <begin position="40"/>
        <end position="58"/>
    </location>
</feature>
<feature type="transmembrane region" description="Helical" evidence="1">
    <location>
        <begin position="70"/>
        <end position="89"/>
    </location>
</feature>
<evidence type="ECO:0000313" key="2">
    <source>
        <dbReference type="EMBL" id="KAI5083716.1"/>
    </source>
</evidence>
<comment type="caution">
    <text evidence="2">The sequence shown here is derived from an EMBL/GenBank/DDBJ whole genome shotgun (WGS) entry which is preliminary data.</text>
</comment>
<keyword evidence="1" id="KW-0812">Transmembrane</keyword>
<feature type="transmembrane region" description="Helical" evidence="1">
    <location>
        <begin position="6"/>
        <end position="28"/>
    </location>
</feature>
<dbReference type="EMBL" id="JABFUD020000002">
    <property type="protein sequence ID" value="KAI5083716.1"/>
    <property type="molecule type" value="Genomic_DNA"/>
</dbReference>
<gene>
    <name evidence="2" type="ORF">GOP47_0003459</name>
</gene>
<protein>
    <submittedName>
        <fullName evidence="2">Uncharacterized protein</fullName>
    </submittedName>
</protein>
<accession>A0A9D4VC04</accession>
<dbReference type="AlphaFoldDB" id="A0A9D4VC04"/>
<evidence type="ECO:0000313" key="3">
    <source>
        <dbReference type="Proteomes" id="UP000886520"/>
    </source>
</evidence>
<keyword evidence="1" id="KW-0472">Membrane</keyword>
<reference evidence="2" key="1">
    <citation type="submission" date="2021-01" db="EMBL/GenBank/DDBJ databases">
        <title>Adiantum capillus-veneris genome.</title>
        <authorList>
            <person name="Fang Y."/>
            <person name="Liao Q."/>
        </authorList>
    </citation>
    <scope>NUCLEOTIDE SEQUENCE</scope>
    <source>
        <strain evidence="2">H3</strain>
        <tissue evidence="2">Leaf</tissue>
    </source>
</reference>
<evidence type="ECO:0000256" key="1">
    <source>
        <dbReference type="SAM" id="Phobius"/>
    </source>
</evidence>
<organism evidence="2 3">
    <name type="scientific">Adiantum capillus-veneris</name>
    <name type="common">Maidenhair fern</name>
    <dbReference type="NCBI Taxonomy" id="13818"/>
    <lineage>
        <taxon>Eukaryota</taxon>
        <taxon>Viridiplantae</taxon>
        <taxon>Streptophyta</taxon>
        <taxon>Embryophyta</taxon>
        <taxon>Tracheophyta</taxon>
        <taxon>Polypodiopsida</taxon>
        <taxon>Polypodiidae</taxon>
        <taxon>Polypodiales</taxon>
        <taxon>Pteridineae</taxon>
        <taxon>Pteridaceae</taxon>
        <taxon>Vittarioideae</taxon>
        <taxon>Adiantum</taxon>
    </lineage>
</organism>